<organism evidence="11 12">
    <name type="scientific">Manihot esculenta</name>
    <name type="common">Cassava</name>
    <name type="synonym">Jatropha manihot</name>
    <dbReference type="NCBI Taxonomy" id="3983"/>
    <lineage>
        <taxon>Eukaryota</taxon>
        <taxon>Viridiplantae</taxon>
        <taxon>Streptophyta</taxon>
        <taxon>Embryophyta</taxon>
        <taxon>Tracheophyta</taxon>
        <taxon>Spermatophyta</taxon>
        <taxon>Magnoliopsida</taxon>
        <taxon>eudicotyledons</taxon>
        <taxon>Gunneridae</taxon>
        <taxon>Pentapetalae</taxon>
        <taxon>rosids</taxon>
        <taxon>fabids</taxon>
        <taxon>Malpighiales</taxon>
        <taxon>Euphorbiaceae</taxon>
        <taxon>Crotonoideae</taxon>
        <taxon>Manihoteae</taxon>
        <taxon>Manihot</taxon>
    </lineage>
</organism>
<dbReference type="PROSITE" id="PS50089">
    <property type="entry name" value="ZF_RING_2"/>
    <property type="match status" value="1"/>
</dbReference>
<sequence length="1901" mass="209797">MQRKSESGVGANLGPQMTKRKRLDGEENSESMVLGKVPDVGLDIEGVQGWFGEGNSDVFRWLDEVGEANVRENLQLWPGEAARGNGGQVLGGYGGEFGTNGVLGFDGKAFRLWDGKDSGAETQVGKSGRDSGENGVMGLGCEATRALFGEVSAVNADVGSSGQGIHGFDGKIGVVGSTGEEIQGVLGEVSGRNVDINLGGEGIKELFGECENGAIGSSSGVIPGLFDGVASANKDLSFDGEGVPCWCGEAGCTSIDGKGIQGLFGEIAFANGGEGIEHRYSEKVDGNGPNGVPDEERMTKVKLGRPKGSKNKKKIGAVEAVNQGSSEVGATGDDTGTSKRKRGRPKGSKSKKKHQVEENRIIFNKAVVGNDGGVGNVFLRGSENEKVAVMGEEKVKMPDETADSSGGGNGNTCTKVEHNWLKGFNNKNKFVGGGECIEALDQAEIVQQKDIQNCPESLKNKKEDDVSIENPQLPVQMWGSNDTGVETVTSSGLNNERTAQGGMKNREMPGEGAAGEGGLVTSKPRRGRPKGSKSNKIKSLPGGNPEMATEMEGCNDGDDKIIGPMVLLGEGISTSGGEGRTMLRESIGGVGSASEIFKLTDFKSKHTIFAGNSQEFPGNILGANDNGGNKDRGVSNMMTALFNEEVRATSGEAIVGSREVNESIKPEGRCDPPKFLENKQNDLEGDNKEMLCDSMLGHHFDDNSFRFLALENGKAVFSAEGDRAMPVEATFGNGEGSQVVRPKGRRGRPKGSMHMKKSLEPYRWELPYENVDINDCVENLVSNEVNGHSEKESRIIKAKKRRGRPKGSNNKKKILYSEEVVGCLGEYKMLHRKNKRGRPKGSKNKQKCLPADENKVVNNEIGGCNNSKGNFCLTGFQTDRSAVVDEEVGKMAIQATAGDEARQENAQPKGKRGRPKGSKKKNPIAVSKEQSQILLQIESKGDELAGNSGNACKRHRGRPRKYSDQPDNSESLDITERQKVQRSLMCHQCLKSQNNGVVVCSNCRRKRYCYDCLAKWYPEKTREQIEIACPFCRGNCNCRLCLKEVVVLSRTGKADATTKLPKLLYLLDKTLPLLKHIQQEQSSELDVEARTRGAPLTEEDVLQSLLDDDDRLYCDNCNTSIVDFHRSCPNPDCSYDLCLSCCWEIRKGSQPGGNEAESPHHQFVERIHGQGTQMDDQITANGKRFGWENQVPHLENKCVAESLFDFSDWRAEADGRIPCPPEALGGCGTEILVLKRVFEANMIKELITSAEELTSNYKPRDIDSFQGCCLCRPFISTDYRMKDFEVRKAADREKSDDNFLYCPNALRLGDNEIEHFQMHWTRGEPVIVRNVLEKTSGLSWEPMVMWRALRGAQRILKEEAQKVKAIDCLDWCEVEINILQFFKGYLEGRRYKNGWPEMLKLKDWPPSNSFEECLPRHGAEFIAMLPFSEYTHPKSGLLNLATRLPAVLKPDLGPKTYIAYGSMEELGRGDSVTKLHCDISDAVNVLTHMKEVKLPPWQSEIIDKLQKQYEDEDNNQICGVMQKASGKCGRKPRKSPCRDESIDPELFQKGETIESDSSLERLYIQEMKLDEQESKSQALDGSSSIQFPQKCSASAGTTVTENTKQLVGNAERMVPCYDPHMLDSSSLWYNDWEKMNPVLKKQDEVKGYSAECSDIVRGELLPKGMHMDASDDHGMDEILGLNLEKNNYHSLNQHDKCTGLVGLAAETKDLGSVDLNTVMTSKILAENHAAKHLYGGAVWDIFRRQDVPKLIEYLKKHQHEFLHISNLPVNSVVHPIHDQTFYLNERHKRQLKEEFNVEPWTFEQHLGEAVFIPAGCPHQVRNRQSCIKVALDFVSPDNVQECIRLTEEFRMLPKNHRAKEDKLEIKKMTLYAVKVAVSEANNLISGLESSNEDKQIQEHLP</sequence>
<evidence type="ECO:0000259" key="10">
    <source>
        <dbReference type="PROSITE" id="PS51184"/>
    </source>
</evidence>
<feature type="compositionally biased region" description="Polar residues" evidence="8">
    <location>
        <begin position="487"/>
        <end position="498"/>
    </location>
</feature>
<evidence type="ECO:0000256" key="5">
    <source>
        <dbReference type="ARBA" id="ARBA00023163"/>
    </source>
</evidence>
<keyword evidence="7" id="KW-0862">Zinc</keyword>
<dbReference type="InterPro" id="IPR003347">
    <property type="entry name" value="JmjC_dom"/>
</dbReference>
<keyword evidence="6" id="KW-0539">Nucleus</keyword>
<feature type="region of interest" description="Disordered" evidence="8">
    <location>
        <begin position="280"/>
        <end position="357"/>
    </location>
</feature>
<dbReference type="SUPFAM" id="SSF51197">
    <property type="entry name" value="Clavaminate synthase-like"/>
    <property type="match status" value="1"/>
</dbReference>
<feature type="region of interest" description="Disordered" evidence="8">
    <location>
        <begin position="729"/>
        <end position="754"/>
    </location>
</feature>
<dbReference type="GO" id="GO:0003712">
    <property type="term" value="F:transcription coregulator activity"/>
    <property type="evidence" value="ECO:0000318"/>
    <property type="project" value="GO_Central"/>
</dbReference>
<evidence type="ECO:0000256" key="3">
    <source>
        <dbReference type="ARBA" id="ARBA00022723"/>
    </source>
</evidence>
<dbReference type="Pfam" id="PF10497">
    <property type="entry name" value="zf-4CXXC_R1"/>
    <property type="match status" value="1"/>
</dbReference>
<comment type="similarity">
    <text evidence="2">Belongs to the JARID1 histone demethylase family.</text>
</comment>
<evidence type="ECO:0008006" key="13">
    <source>
        <dbReference type="Google" id="ProtNLM"/>
    </source>
</evidence>
<keyword evidence="12" id="KW-1185">Reference proteome</keyword>
<dbReference type="InterPro" id="IPR018866">
    <property type="entry name" value="Znf-4CXXC_R1"/>
</dbReference>
<dbReference type="PANTHER" id="PTHR12549">
    <property type="entry name" value="JMJC DOMAIN-CONTAINING HISTONE DEMETHYLATION PROTEIN"/>
    <property type="match status" value="1"/>
</dbReference>
<feature type="compositionally biased region" description="Basic residues" evidence="8">
    <location>
        <begin position="909"/>
        <end position="922"/>
    </location>
</feature>
<dbReference type="SMART" id="SM00558">
    <property type="entry name" value="JmjC"/>
    <property type="match status" value="1"/>
</dbReference>
<feature type="domain" description="RING-type" evidence="9">
    <location>
        <begin position="986"/>
        <end position="1033"/>
    </location>
</feature>
<dbReference type="FunFam" id="2.60.120.650:FF:000033">
    <property type="entry name" value="Transcription factor jumonji (JmjC) domain-containing protein"/>
    <property type="match status" value="1"/>
</dbReference>
<dbReference type="InterPro" id="IPR017956">
    <property type="entry name" value="AT_hook_DNA-bd_motif"/>
</dbReference>
<feature type="compositionally biased region" description="Basic residues" evidence="8">
    <location>
        <begin position="300"/>
        <end position="315"/>
    </location>
</feature>
<evidence type="ECO:0000256" key="7">
    <source>
        <dbReference type="PROSITE-ProRule" id="PRU00175"/>
    </source>
</evidence>
<dbReference type="PRINTS" id="PR00929">
    <property type="entry name" value="ATHOOK"/>
</dbReference>
<reference evidence="12" key="1">
    <citation type="journal article" date="2016" name="Nat. Biotechnol.">
        <title>Sequencing wild and cultivated cassava and related species reveals extensive interspecific hybridization and genetic diversity.</title>
        <authorList>
            <person name="Bredeson J.V."/>
            <person name="Lyons J.B."/>
            <person name="Prochnik S.E."/>
            <person name="Wu G.A."/>
            <person name="Ha C.M."/>
            <person name="Edsinger-Gonzales E."/>
            <person name="Grimwood J."/>
            <person name="Schmutz J."/>
            <person name="Rabbi I.Y."/>
            <person name="Egesi C."/>
            <person name="Nauluvula P."/>
            <person name="Lebot V."/>
            <person name="Ndunguru J."/>
            <person name="Mkamilo G."/>
            <person name="Bart R.S."/>
            <person name="Setter T.L."/>
            <person name="Gleadow R.M."/>
            <person name="Kulakow P."/>
            <person name="Ferguson M.E."/>
            <person name="Rounsley S."/>
            <person name="Rokhsar D.S."/>
        </authorList>
    </citation>
    <scope>NUCLEOTIDE SEQUENCE [LARGE SCALE GENOMIC DNA]</scope>
    <source>
        <strain evidence="12">cv. AM560-2</strain>
    </source>
</reference>
<feature type="compositionally biased region" description="Basic residues" evidence="8">
    <location>
        <begin position="742"/>
        <end position="754"/>
    </location>
</feature>
<evidence type="ECO:0000313" key="11">
    <source>
        <dbReference type="EMBL" id="OAY58027.1"/>
    </source>
</evidence>
<keyword evidence="4" id="KW-0805">Transcription regulation</keyword>
<feature type="compositionally biased region" description="Basic residues" evidence="8">
    <location>
        <begin position="338"/>
        <end position="354"/>
    </location>
</feature>
<gene>
    <name evidence="11" type="ORF">MANES_02G144000v8</name>
</gene>
<dbReference type="InterPro" id="IPR001841">
    <property type="entry name" value="Znf_RING"/>
</dbReference>
<accession>A0A2C9WDV9</accession>
<evidence type="ECO:0000256" key="1">
    <source>
        <dbReference type="ARBA" id="ARBA00004123"/>
    </source>
</evidence>
<dbReference type="GO" id="GO:0006357">
    <property type="term" value="P:regulation of transcription by RNA polymerase II"/>
    <property type="evidence" value="ECO:0000318"/>
    <property type="project" value="GO_Central"/>
</dbReference>
<feature type="region of interest" description="Disordered" evidence="8">
    <location>
        <begin position="792"/>
        <end position="811"/>
    </location>
</feature>
<evidence type="ECO:0000256" key="4">
    <source>
        <dbReference type="ARBA" id="ARBA00023015"/>
    </source>
</evidence>
<dbReference type="InterPro" id="IPR045109">
    <property type="entry name" value="LSDs-like"/>
</dbReference>
<evidence type="ECO:0000313" key="12">
    <source>
        <dbReference type="Proteomes" id="UP000091857"/>
    </source>
</evidence>
<dbReference type="GO" id="GO:0031490">
    <property type="term" value="F:chromatin DNA binding"/>
    <property type="evidence" value="ECO:0000318"/>
    <property type="project" value="GO_Central"/>
</dbReference>
<dbReference type="Gramene" id="Manes.02G144000.1.v8.1">
    <property type="protein sequence ID" value="Manes.02G144000.1.v8.1.CDS"/>
    <property type="gene ID" value="Manes.02G144000.v8.1"/>
</dbReference>
<feature type="region of interest" description="Disordered" evidence="8">
    <location>
        <begin position="487"/>
        <end position="546"/>
    </location>
</feature>
<keyword evidence="7" id="KW-0863">Zinc-finger</keyword>
<dbReference type="Pfam" id="PF02373">
    <property type="entry name" value="JmjC"/>
    <property type="match status" value="1"/>
</dbReference>
<keyword evidence="3" id="KW-0479">Metal-binding</keyword>
<evidence type="ECO:0000259" key="9">
    <source>
        <dbReference type="PROSITE" id="PS50089"/>
    </source>
</evidence>
<dbReference type="PANTHER" id="PTHR12549:SF38">
    <property type="entry name" value="JMJC DOMAIN-CONTAINING HISTONE DEMETHYLASE 2, ISOFORM A"/>
    <property type="match status" value="1"/>
</dbReference>
<keyword evidence="5" id="KW-0804">Transcription</keyword>
<evidence type="ECO:0000256" key="2">
    <source>
        <dbReference type="ARBA" id="ARBA00006801"/>
    </source>
</evidence>
<dbReference type="EMBL" id="CM004388">
    <property type="protein sequence ID" value="OAY58027.1"/>
    <property type="molecule type" value="Genomic_DNA"/>
</dbReference>
<evidence type="ECO:0000256" key="8">
    <source>
        <dbReference type="SAM" id="MobiDB-lite"/>
    </source>
</evidence>
<dbReference type="Proteomes" id="UP000091857">
    <property type="component" value="Chromosome 2"/>
</dbReference>
<feature type="region of interest" description="Disordered" evidence="8">
    <location>
        <begin position="945"/>
        <end position="973"/>
    </location>
</feature>
<dbReference type="OrthoDB" id="1667110at2759"/>
<evidence type="ECO:0000256" key="6">
    <source>
        <dbReference type="ARBA" id="ARBA00023242"/>
    </source>
</evidence>
<dbReference type="GO" id="GO:0032454">
    <property type="term" value="F:histone H3K9 demethylase activity"/>
    <property type="evidence" value="ECO:0000318"/>
    <property type="project" value="GO_Central"/>
</dbReference>
<comment type="subcellular location">
    <subcellularLocation>
        <location evidence="1">Nucleus</location>
    </subcellularLocation>
</comment>
<dbReference type="GO" id="GO:0008270">
    <property type="term" value="F:zinc ion binding"/>
    <property type="evidence" value="ECO:0007669"/>
    <property type="project" value="UniProtKB-KW"/>
</dbReference>
<dbReference type="Gene3D" id="2.60.120.650">
    <property type="entry name" value="Cupin"/>
    <property type="match status" value="2"/>
</dbReference>
<name>A0A2C9WDV9_MANES</name>
<comment type="caution">
    <text evidence="11">The sequence shown here is derived from an EMBL/GenBank/DDBJ whole genome shotgun (WGS) entry which is preliminary data.</text>
</comment>
<dbReference type="GO" id="GO:0000118">
    <property type="term" value="C:histone deacetylase complex"/>
    <property type="evidence" value="ECO:0000318"/>
    <property type="project" value="GO_Central"/>
</dbReference>
<feature type="domain" description="JmjC" evidence="10">
    <location>
        <begin position="1433"/>
        <end position="1850"/>
    </location>
</feature>
<protein>
    <recommendedName>
        <fullName evidence="13">JmjC domain-containing protein</fullName>
    </recommendedName>
</protein>
<dbReference type="GO" id="GO:0000785">
    <property type="term" value="C:chromatin"/>
    <property type="evidence" value="ECO:0000318"/>
    <property type="project" value="GO_Central"/>
</dbReference>
<feature type="compositionally biased region" description="Basic residues" evidence="8">
    <location>
        <begin position="523"/>
        <end position="536"/>
    </location>
</feature>
<dbReference type="PROSITE" id="PS51184">
    <property type="entry name" value="JMJC"/>
    <property type="match status" value="1"/>
</dbReference>
<dbReference type="SMART" id="SM00384">
    <property type="entry name" value="AT_hook"/>
    <property type="match status" value="8"/>
</dbReference>
<feature type="region of interest" description="Disordered" evidence="8">
    <location>
        <begin position="894"/>
        <end position="930"/>
    </location>
</feature>
<feature type="region of interest" description="Disordered" evidence="8">
    <location>
        <begin position="1"/>
        <end position="34"/>
    </location>
</feature>
<proteinExistence type="inferred from homology"/>
<feature type="compositionally biased region" description="Basic residues" evidence="8">
    <location>
        <begin position="796"/>
        <end position="811"/>
    </location>
</feature>